<accession>A0ABD1EH35</accession>
<dbReference type="AlphaFoldDB" id="A0ABD1EH35"/>
<organism evidence="1 2">
    <name type="scientific">Hypothenemus hampei</name>
    <name type="common">Coffee berry borer</name>
    <dbReference type="NCBI Taxonomy" id="57062"/>
    <lineage>
        <taxon>Eukaryota</taxon>
        <taxon>Metazoa</taxon>
        <taxon>Ecdysozoa</taxon>
        <taxon>Arthropoda</taxon>
        <taxon>Hexapoda</taxon>
        <taxon>Insecta</taxon>
        <taxon>Pterygota</taxon>
        <taxon>Neoptera</taxon>
        <taxon>Endopterygota</taxon>
        <taxon>Coleoptera</taxon>
        <taxon>Polyphaga</taxon>
        <taxon>Cucujiformia</taxon>
        <taxon>Curculionidae</taxon>
        <taxon>Scolytinae</taxon>
        <taxon>Hypothenemus</taxon>
    </lineage>
</organism>
<name>A0ABD1EH35_HYPHA</name>
<evidence type="ECO:0000313" key="1">
    <source>
        <dbReference type="EMBL" id="KAL1493879.1"/>
    </source>
</evidence>
<evidence type="ECO:0000313" key="2">
    <source>
        <dbReference type="Proteomes" id="UP001566132"/>
    </source>
</evidence>
<keyword evidence="2" id="KW-1185">Reference proteome</keyword>
<comment type="caution">
    <text evidence="1">The sequence shown here is derived from an EMBL/GenBank/DDBJ whole genome shotgun (WGS) entry which is preliminary data.</text>
</comment>
<dbReference type="Proteomes" id="UP001566132">
    <property type="component" value="Unassembled WGS sequence"/>
</dbReference>
<dbReference type="EMBL" id="JBDJPC010000007">
    <property type="protein sequence ID" value="KAL1493879.1"/>
    <property type="molecule type" value="Genomic_DNA"/>
</dbReference>
<protein>
    <submittedName>
        <fullName evidence="1">Uncharacterized protein</fullName>
    </submittedName>
</protein>
<sequence length="73" mass="8299">MKLYPFAESPGTWSRSNGLRLNPKKTVVMHFGLANLRSRGLEMADNVMIDDIVIEVRDGVRNLGVVFDFQLDF</sequence>
<proteinExistence type="predicted"/>
<reference evidence="1 2" key="1">
    <citation type="submission" date="2024-05" db="EMBL/GenBank/DDBJ databases">
        <title>Genetic variation in Jamaican populations of the coffee berry borer (Hypothenemus hampei).</title>
        <authorList>
            <person name="Errbii M."/>
            <person name="Myrie A."/>
        </authorList>
    </citation>
    <scope>NUCLEOTIDE SEQUENCE [LARGE SCALE GENOMIC DNA]</scope>
    <source>
        <strain evidence="1">JA-Hopewell-2020-01-JO</strain>
        <tissue evidence="1">Whole body</tissue>
    </source>
</reference>
<gene>
    <name evidence="1" type="ORF">ABEB36_009563</name>
</gene>